<dbReference type="GO" id="GO:0044718">
    <property type="term" value="P:siderophore transmembrane transport"/>
    <property type="evidence" value="ECO:0007669"/>
    <property type="project" value="TreeGrafter"/>
</dbReference>
<dbReference type="Gene3D" id="2.170.130.10">
    <property type="entry name" value="TonB-dependent receptor, plug domain"/>
    <property type="match status" value="1"/>
</dbReference>
<dbReference type="GO" id="GO:0015344">
    <property type="term" value="F:siderophore uptake transmembrane transporter activity"/>
    <property type="evidence" value="ECO:0007669"/>
    <property type="project" value="TreeGrafter"/>
</dbReference>
<keyword evidence="7 8" id="KW-0998">Cell outer membrane</keyword>
<reference evidence="12" key="1">
    <citation type="submission" date="2021-03" db="EMBL/GenBank/DDBJ databases">
        <title>Acanthopleuribacteraceae sp. M133.</title>
        <authorList>
            <person name="Wang G."/>
        </authorList>
    </citation>
    <scope>NUCLEOTIDE SEQUENCE</scope>
    <source>
        <strain evidence="12">M133</strain>
    </source>
</reference>
<evidence type="ECO:0000259" key="10">
    <source>
        <dbReference type="Pfam" id="PF00593"/>
    </source>
</evidence>
<dbReference type="SUPFAM" id="SSF56935">
    <property type="entry name" value="Porins"/>
    <property type="match status" value="1"/>
</dbReference>
<dbReference type="Pfam" id="PF00593">
    <property type="entry name" value="TonB_dep_Rec_b-barrel"/>
    <property type="match status" value="1"/>
</dbReference>
<dbReference type="EMBL" id="CP071793">
    <property type="protein sequence ID" value="QTD50247.1"/>
    <property type="molecule type" value="Genomic_DNA"/>
</dbReference>
<evidence type="ECO:0000256" key="6">
    <source>
        <dbReference type="ARBA" id="ARBA00023136"/>
    </source>
</evidence>
<dbReference type="PROSITE" id="PS52016">
    <property type="entry name" value="TONB_DEPENDENT_REC_3"/>
    <property type="match status" value="1"/>
</dbReference>
<keyword evidence="5 9" id="KW-0798">TonB box</keyword>
<keyword evidence="12" id="KW-0675">Receptor</keyword>
<comment type="similarity">
    <text evidence="8 9">Belongs to the TonB-dependent receptor family.</text>
</comment>
<evidence type="ECO:0000256" key="8">
    <source>
        <dbReference type="PROSITE-ProRule" id="PRU01360"/>
    </source>
</evidence>
<keyword evidence="4 8" id="KW-0812">Transmembrane</keyword>
<evidence type="ECO:0000256" key="1">
    <source>
        <dbReference type="ARBA" id="ARBA00004571"/>
    </source>
</evidence>
<feature type="domain" description="TonB-dependent receptor plug" evidence="11">
    <location>
        <begin position="55"/>
        <end position="163"/>
    </location>
</feature>
<sequence length="648" mass="73546">MLHVLVSNPFSLSMMLLFTSFSDDQERMDRLAQLSIEELISIKVVSADKAPRVLSDSAAAVFVVTREDMVRSGAISLADALRLVPGVQVARIGVDVWAISVRGFNELHADKLLVLIDGRTIYNHLFSGVFWPRFDLPVEDVARIEVIRGPGSTLWGANAVNGVINIITRHASETHGPFLSLAGGNIERGLGIFRYGGALGERTDYRVSALSQFREQKAVAFDPRVRSDDEVEDFHLSFRVDHRFENESSLMVSGEKFNSHGRRPTAPAPLQIDDRAAYLQARWQSDPGADVGHSVQVYIDYFKREREFDWVVYDLEYQQDRQVGNHDLVWGFGYRHIEDDVVRGLAGGFEFAPQKTDEAVSNLFIQDRWTLREGRLFLQWGAKIEHNEFTHEELQPSARLLWKLPGNRERNLWFAASRAVHVPSRLERDGGLMGRIVGPPSPTVEGNPQLDSSDLIAAEIGYRTLLTTGFWLDASTFYHDYDGLVDYERDRGRFRRVNAMKGHSSGVELALEWHHGKWWRLAGSLNYLNMEMELEDWDLPLRDLVDFVENGSPEIQATLRSYMNFGRAWQLDITGRYVDSVVHAALANPVAPPPLSIDAYTTFDMHVGYRPSRRFELSLVGRDLAGENREITLYEHEPSGSVELKIWF</sequence>
<evidence type="ECO:0000313" key="12">
    <source>
        <dbReference type="EMBL" id="QTD50247.1"/>
    </source>
</evidence>
<dbReference type="AlphaFoldDB" id="A0A8A4TL92"/>
<dbReference type="PANTHER" id="PTHR30069:SF27">
    <property type="entry name" value="BLL4766 PROTEIN"/>
    <property type="match status" value="1"/>
</dbReference>
<name>A0A8A4TL92_SULCO</name>
<evidence type="ECO:0000313" key="13">
    <source>
        <dbReference type="Proteomes" id="UP000663929"/>
    </source>
</evidence>
<evidence type="ECO:0000256" key="7">
    <source>
        <dbReference type="ARBA" id="ARBA00023237"/>
    </source>
</evidence>
<organism evidence="12 13">
    <name type="scientific">Sulfidibacter corallicola</name>
    <dbReference type="NCBI Taxonomy" id="2818388"/>
    <lineage>
        <taxon>Bacteria</taxon>
        <taxon>Pseudomonadati</taxon>
        <taxon>Acidobacteriota</taxon>
        <taxon>Holophagae</taxon>
        <taxon>Acanthopleuribacterales</taxon>
        <taxon>Acanthopleuribacteraceae</taxon>
        <taxon>Sulfidibacter</taxon>
    </lineage>
</organism>
<dbReference type="InterPro" id="IPR012910">
    <property type="entry name" value="Plug_dom"/>
</dbReference>
<dbReference type="GO" id="GO:0009279">
    <property type="term" value="C:cell outer membrane"/>
    <property type="evidence" value="ECO:0007669"/>
    <property type="project" value="UniProtKB-SubCell"/>
</dbReference>
<keyword evidence="13" id="KW-1185">Reference proteome</keyword>
<dbReference type="Pfam" id="PF07715">
    <property type="entry name" value="Plug"/>
    <property type="match status" value="1"/>
</dbReference>
<keyword evidence="3 8" id="KW-1134">Transmembrane beta strand</keyword>
<keyword evidence="6 8" id="KW-0472">Membrane</keyword>
<protein>
    <submittedName>
        <fullName evidence="12">TonB-dependent receptor</fullName>
    </submittedName>
</protein>
<dbReference type="Gene3D" id="2.40.170.20">
    <property type="entry name" value="TonB-dependent receptor, beta-barrel domain"/>
    <property type="match status" value="1"/>
</dbReference>
<accession>A0A8A4TL92</accession>
<evidence type="ECO:0000256" key="4">
    <source>
        <dbReference type="ARBA" id="ARBA00022692"/>
    </source>
</evidence>
<comment type="subcellular location">
    <subcellularLocation>
        <location evidence="1 8">Cell outer membrane</location>
        <topology evidence="1 8">Multi-pass membrane protein</topology>
    </subcellularLocation>
</comment>
<evidence type="ECO:0000256" key="5">
    <source>
        <dbReference type="ARBA" id="ARBA00023077"/>
    </source>
</evidence>
<dbReference type="InterPro" id="IPR037066">
    <property type="entry name" value="Plug_dom_sf"/>
</dbReference>
<dbReference type="InterPro" id="IPR000531">
    <property type="entry name" value="Beta-barrel_TonB"/>
</dbReference>
<dbReference type="RefSeq" id="WP_237379876.1">
    <property type="nucleotide sequence ID" value="NZ_CP071793.1"/>
</dbReference>
<dbReference type="Proteomes" id="UP000663929">
    <property type="component" value="Chromosome"/>
</dbReference>
<evidence type="ECO:0000259" key="11">
    <source>
        <dbReference type="Pfam" id="PF07715"/>
    </source>
</evidence>
<evidence type="ECO:0000256" key="9">
    <source>
        <dbReference type="RuleBase" id="RU003357"/>
    </source>
</evidence>
<dbReference type="InterPro" id="IPR036942">
    <property type="entry name" value="Beta-barrel_TonB_sf"/>
</dbReference>
<dbReference type="InterPro" id="IPR039426">
    <property type="entry name" value="TonB-dep_rcpt-like"/>
</dbReference>
<proteinExistence type="inferred from homology"/>
<evidence type="ECO:0000256" key="3">
    <source>
        <dbReference type="ARBA" id="ARBA00022452"/>
    </source>
</evidence>
<dbReference type="KEGG" id="scor:J3U87_32075"/>
<keyword evidence="2 8" id="KW-0813">Transport</keyword>
<dbReference type="PANTHER" id="PTHR30069">
    <property type="entry name" value="TONB-DEPENDENT OUTER MEMBRANE RECEPTOR"/>
    <property type="match status" value="1"/>
</dbReference>
<evidence type="ECO:0000256" key="2">
    <source>
        <dbReference type="ARBA" id="ARBA00022448"/>
    </source>
</evidence>
<gene>
    <name evidence="12" type="ORF">J3U87_32075</name>
</gene>
<feature type="domain" description="TonB-dependent receptor-like beta-barrel" evidence="10">
    <location>
        <begin position="219"/>
        <end position="620"/>
    </location>
</feature>